<dbReference type="InterPro" id="IPR006029">
    <property type="entry name" value="Neurotrans-gated_channel_TM"/>
</dbReference>
<comment type="subcellular location">
    <subcellularLocation>
        <location evidence="1">Membrane</location>
        <topology evidence="1">Multi-pass membrane protein</topology>
    </subcellularLocation>
</comment>
<dbReference type="SUPFAM" id="SSF90112">
    <property type="entry name" value="Neurotransmitter-gated ion-channel transmembrane pore"/>
    <property type="match status" value="1"/>
</dbReference>
<evidence type="ECO:0000256" key="2">
    <source>
        <dbReference type="ARBA" id="ARBA00022692"/>
    </source>
</evidence>
<evidence type="ECO:0000313" key="8">
    <source>
        <dbReference type="EMBL" id="CAG5115740.1"/>
    </source>
</evidence>
<organism evidence="8 9">
    <name type="scientific">Candidula unifasciata</name>
    <dbReference type="NCBI Taxonomy" id="100452"/>
    <lineage>
        <taxon>Eukaryota</taxon>
        <taxon>Metazoa</taxon>
        <taxon>Spiralia</taxon>
        <taxon>Lophotrochozoa</taxon>
        <taxon>Mollusca</taxon>
        <taxon>Gastropoda</taxon>
        <taxon>Heterobranchia</taxon>
        <taxon>Euthyneura</taxon>
        <taxon>Panpulmonata</taxon>
        <taxon>Eupulmonata</taxon>
        <taxon>Stylommatophora</taxon>
        <taxon>Helicina</taxon>
        <taxon>Helicoidea</taxon>
        <taxon>Geomitridae</taxon>
        <taxon>Candidula</taxon>
    </lineage>
</organism>
<dbReference type="InterPro" id="IPR036734">
    <property type="entry name" value="Neur_chan_lig-bd_sf"/>
</dbReference>
<keyword evidence="3 5" id="KW-1133">Transmembrane helix</keyword>
<dbReference type="AlphaFoldDB" id="A0A8S3YL31"/>
<feature type="domain" description="Neurotransmitter-gated ion-channel ligand-binding" evidence="6">
    <location>
        <begin position="26"/>
        <end position="150"/>
    </location>
</feature>
<feature type="transmembrane region" description="Helical" evidence="5">
    <location>
        <begin position="243"/>
        <end position="260"/>
    </location>
</feature>
<feature type="domain" description="Neurotransmitter-gated ion-channel transmembrane" evidence="7">
    <location>
        <begin position="219"/>
        <end position="337"/>
    </location>
</feature>
<feature type="transmembrane region" description="Helical" evidence="5">
    <location>
        <begin position="272"/>
        <end position="295"/>
    </location>
</feature>
<sequence length="400" mass="44914">MVIIMFEVSLQHNINQCKGGAEEMKELHKTLLDGYDPTVRPSSNYSNPTVVTVQLHVSIVMGLDAQKQLIFLRAFLKVRWDDELLQWAPKQFGDIDRMLLPPALILANEHDTLGSDDMLVSVSSKGHVSWEPPFYLEGSCKKSAEVIPFTINAEMMCLNKLRVPNEPVVMKYMVTNGEYEISSDGASKEVQIYDTGCFDALSFNIRLARRYFYVSLSVLLPINLLAVLSIVPFILPPEESEKVDFSMTVMLAFAVILTVVDEQVPHTSDNVCILVVHISLLLILSFLSVVGNVLVVSLRIWDETADKETAISHSVRHKKHTDVPEENMTSMYSQRTQALTEVDNVSSLPFDSTMTLVTTRKRCHNFFQGTRASKLNTAFALFACILLILIEAISKIMYSS</sequence>
<dbReference type="GO" id="GO:0004888">
    <property type="term" value="F:transmembrane signaling receptor activity"/>
    <property type="evidence" value="ECO:0007669"/>
    <property type="project" value="InterPro"/>
</dbReference>
<dbReference type="Proteomes" id="UP000678393">
    <property type="component" value="Unassembled WGS sequence"/>
</dbReference>
<dbReference type="PANTHER" id="PTHR18945">
    <property type="entry name" value="NEUROTRANSMITTER GATED ION CHANNEL"/>
    <property type="match status" value="1"/>
</dbReference>
<dbReference type="EMBL" id="CAJHNH020000159">
    <property type="protein sequence ID" value="CAG5115740.1"/>
    <property type="molecule type" value="Genomic_DNA"/>
</dbReference>
<dbReference type="Pfam" id="PF02931">
    <property type="entry name" value="Neur_chan_LBD"/>
    <property type="match status" value="1"/>
</dbReference>
<evidence type="ECO:0000313" key="9">
    <source>
        <dbReference type="Proteomes" id="UP000678393"/>
    </source>
</evidence>
<dbReference type="Gene3D" id="1.20.58.390">
    <property type="entry name" value="Neurotransmitter-gated ion-channel transmembrane domain"/>
    <property type="match status" value="1"/>
</dbReference>
<comment type="caution">
    <text evidence="8">The sequence shown here is derived from an EMBL/GenBank/DDBJ whole genome shotgun (WGS) entry which is preliminary data.</text>
</comment>
<dbReference type="Pfam" id="PF02932">
    <property type="entry name" value="Neur_chan_memb"/>
    <property type="match status" value="1"/>
</dbReference>
<dbReference type="SUPFAM" id="SSF63712">
    <property type="entry name" value="Nicotinic receptor ligand binding domain-like"/>
    <property type="match status" value="1"/>
</dbReference>
<protein>
    <submittedName>
        <fullName evidence="8">Uncharacterized protein</fullName>
    </submittedName>
</protein>
<evidence type="ECO:0000256" key="1">
    <source>
        <dbReference type="ARBA" id="ARBA00004141"/>
    </source>
</evidence>
<keyword evidence="2 5" id="KW-0812">Transmembrane</keyword>
<evidence type="ECO:0000259" key="7">
    <source>
        <dbReference type="Pfam" id="PF02932"/>
    </source>
</evidence>
<name>A0A8S3YL31_9EUPU</name>
<feature type="transmembrane region" description="Helical" evidence="5">
    <location>
        <begin position="378"/>
        <end position="398"/>
    </location>
</feature>
<dbReference type="InterPro" id="IPR038050">
    <property type="entry name" value="Neuro_actylchol_rec"/>
</dbReference>
<reference evidence="8" key="1">
    <citation type="submission" date="2021-04" db="EMBL/GenBank/DDBJ databases">
        <authorList>
            <consortium name="Molecular Ecology Group"/>
        </authorList>
    </citation>
    <scope>NUCLEOTIDE SEQUENCE</scope>
</reference>
<dbReference type="Gene3D" id="2.70.170.10">
    <property type="entry name" value="Neurotransmitter-gated ion-channel ligand-binding domain"/>
    <property type="match status" value="1"/>
</dbReference>
<evidence type="ECO:0000256" key="3">
    <source>
        <dbReference type="ARBA" id="ARBA00022989"/>
    </source>
</evidence>
<dbReference type="InterPro" id="IPR006202">
    <property type="entry name" value="Neur_chan_lig-bd"/>
</dbReference>
<gene>
    <name evidence="8" type="ORF">CUNI_LOCUS1298</name>
</gene>
<dbReference type="GO" id="GO:0005230">
    <property type="term" value="F:extracellular ligand-gated monoatomic ion channel activity"/>
    <property type="evidence" value="ECO:0007669"/>
    <property type="project" value="InterPro"/>
</dbReference>
<dbReference type="GO" id="GO:0016020">
    <property type="term" value="C:membrane"/>
    <property type="evidence" value="ECO:0007669"/>
    <property type="project" value="UniProtKB-SubCell"/>
</dbReference>
<evidence type="ECO:0000259" key="6">
    <source>
        <dbReference type="Pfam" id="PF02931"/>
    </source>
</evidence>
<dbReference type="InterPro" id="IPR006201">
    <property type="entry name" value="Neur_channel"/>
</dbReference>
<dbReference type="CDD" id="cd18989">
    <property type="entry name" value="LGIC_ECD_cation"/>
    <property type="match status" value="1"/>
</dbReference>
<feature type="transmembrane region" description="Helical" evidence="5">
    <location>
        <begin position="211"/>
        <end position="231"/>
    </location>
</feature>
<evidence type="ECO:0000256" key="5">
    <source>
        <dbReference type="SAM" id="Phobius"/>
    </source>
</evidence>
<keyword evidence="9" id="KW-1185">Reference proteome</keyword>
<dbReference type="InterPro" id="IPR036719">
    <property type="entry name" value="Neuro-gated_channel_TM_sf"/>
</dbReference>
<dbReference type="OrthoDB" id="6153337at2759"/>
<accession>A0A8S3YL31</accession>
<evidence type="ECO:0000256" key="4">
    <source>
        <dbReference type="ARBA" id="ARBA00023136"/>
    </source>
</evidence>
<dbReference type="CDD" id="cd19051">
    <property type="entry name" value="LGIC_TM_cation"/>
    <property type="match status" value="1"/>
</dbReference>
<keyword evidence="4 5" id="KW-0472">Membrane</keyword>
<proteinExistence type="predicted"/>